<protein>
    <recommendedName>
        <fullName evidence="1">Glyoxalase</fullName>
    </recommendedName>
</protein>
<evidence type="ECO:0000313" key="4">
    <source>
        <dbReference type="Proteomes" id="UP000838100"/>
    </source>
</evidence>
<dbReference type="InterPro" id="IPR026041">
    <property type="entry name" value="ElbB"/>
</dbReference>
<dbReference type="EMBL" id="CAKLPX010000004">
    <property type="protein sequence ID" value="CAH0993041.1"/>
    <property type="molecule type" value="Genomic_DNA"/>
</dbReference>
<evidence type="ECO:0000259" key="2">
    <source>
        <dbReference type="Pfam" id="PF01965"/>
    </source>
</evidence>
<dbReference type="CDD" id="cd03133">
    <property type="entry name" value="GATase1_ES1"/>
    <property type="match status" value="1"/>
</dbReference>
<dbReference type="PIRSF" id="PIRSF006320">
    <property type="entry name" value="Elb2"/>
    <property type="match status" value="1"/>
</dbReference>
<dbReference type="InterPro" id="IPR002818">
    <property type="entry name" value="DJ-1/PfpI"/>
</dbReference>
<feature type="domain" description="DJ-1/PfpI" evidence="2">
    <location>
        <begin position="79"/>
        <end position="160"/>
    </location>
</feature>
<reference evidence="3" key="1">
    <citation type="submission" date="2021-12" db="EMBL/GenBank/DDBJ databases">
        <authorList>
            <person name="Rodrigo-Torres L."/>
            <person name="Arahal R. D."/>
            <person name="Lucena T."/>
        </authorList>
    </citation>
    <scope>NUCLEOTIDE SEQUENCE</scope>
    <source>
        <strain evidence="3">CECT 8267</strain>
    </source>
</reference>
<dbReference type="Pfam" id="PF01965">
    <property type="entry name" value="DJ-1_PfpI"/>
    <property type="match status" value="1"/>
</dbReference>
<comment type="similarity">
    <text evidence="1">Belongs to the peptidase C56 family.</text>
</comment>
<dbReference type="PANTHER" id="PTHR10224">
    <property type="entry name" value="ES1 PROTEIN HOMOLOG, MITOCHONDRIAL"/>
    <property type="match status" value="1"/>
</dbReference>
<dbReference type="Proteomes" id="UP000838100">
    <property type="component" value="Unassembled WGS sequence"/>
</dbReference>
<comment type="catalytic activity">
    <reaction evidence="1">
        <text>glyoxal + H2O = glycolate + H(+)</text>
        <dbReference type="Rhea" id="RHEA:51672"/>
        <dbReference type="ChEBI" id="CHEBI:15377"/>
        <dbReference type="ChEBI" id="CHEBI:15378"/>
        <dbReference type="ChEBI" id="CHEBI:29805"/>
        <dbReference type="ChEBI" id="CHEBI:34779"/>
    </reaction>
</comment>
<dbReference type="NCBIfam" id="NF008747">
    <property type="entry name" value="PRK11780.1"/>
    <property type="match status" value="1"/>
</dbReference>
<dbReference type="PANTHER" id="PTHR10224:SF12">
    <property type="entry name" value="GLYOXALASE ELBB"/>
    <property type="match status" value="1"/>
</dbReference>
<evidence type="ECO:0000256" key="1">
    <source>
        <dbReference type="PIRNR" id="PIRNR006320"/>
    </source>
</evidence>
<dbReference type="GO" id="GO:0016829">
    <property type="term" value="F:lyase activity"/>
    <property type="evidence" value="ECO:0007669"/>
    <property type="project" value="UniProtKB-KW"/>
</dbReference>
<keyword evidence="4" id="KW-1185">Reference proteome</keyword>
<organism evidence="3 4">
    <name type="scientific">Sinobacterium norvegicum</name>
    <dbReference type="NCBI Taxonomy" id="1641715"/>
    <lineage>
        <taxon>Bacteria</taxon>
        <taxon>Pseudomonadati</taxon>
        <taxon>Pseudomonadota</taxon>
        <taxon>Gammaproteobacteria</taxon>
        <taxon>Cellvibrionales</taxon>
        <taxon>Spongiibacteraceae</taxon>
        <taxon>Sinobacterium</taxon>
    </lineage>
</organism>
<sequence>MNNIAVILSGCGYLDGAEIRESVLALLALDTAGVPYKIFAPNKQQHHVVDHLKGEEVTGESRNVLLESARIARGDIQDIAELDIKDFDALVMPGGFGVAKNMCSFAFDGSAASVDDSLLDIVKAFKAAAKPIGAICIAPAFIALAVGEHNPTLTIGDDQETAAELEKLGAKHQHCATTDCVIDEANKIVTTPAYMDDSAKLSDVYIGISKLIQGVIRLA</sequence>
<dbReference type="RefSeq" id="WP_237445723.1">
    <property type="nucleotide sequence ID" value="NZ_CAKLPX010000004.1"/>
</dbReference>
<gene>
    <name evidence="3" type="primary">elbB</name>
    <name evidence="3" type="ORF">SIN8267_03180</name>
</gene>
<proteinExistence type="inferred from homology"/>
<dbReference type="SUPFAM" id="SSF52317">
    <property type="entry name" value="Class I glutamine amidotransferase-like"/>
    <property type="match status" value="1"/>
</dbReference>
<evidence type="ECO:0000313" key="3">
    <source>
        <dbReference type="EMBL" id="CAH0993041.1"/>
    </source>
</evidence>
<keyword evidence="1 3" id="KW-0456">Lyase</keyword>
<comment type="caution">
    <text evidence="3">The sequence shown here is derived from an EMBL/GenBank/DDBJ whole genome shotgun (WGS) entry which is preliminary data.</text>
</comment>
<dbReference type="Gene3D" id="3.40.50.880">
    <property type="match status" value="1"/>
</dbReference>
<name>A0ABN8ERY4_9GAMM</name>
<dbReference type="InterPro" id="IPR029062">
    <property type="entry name" value="Class_I_gatase-like"/>
</dbReference>
<accession>A0ABN8ERY4</accession>
<comment type="function">
    <text evidence="1">Displays glyoxalase activity, catalyzing the conversion of glyoxal to glycolate.</text>
</comment>